<keyword evidence="1" id="KW-0677">Repeat</keyword>
<evidence type="ECO:0000256" key="5">
    <source>
        <dbReference type="SAM" id="MobiDB-lite"/>
    </source>
</evidence>
<evidence type="ECO:0000313" key="7">
    <source>
        <dbReference type="Proteomes" id="UP000729402"/>
    </source>
</evidence>
<comment type="caution">
    <text evidence="6">The sequence shown here is derived from an EMBL/GenBank/DDBJ whole genome shotgun (WGS) entry which is preliminary data.</text>
</comment>
<keyword evidence="3" id="KW-0040">ANK repeat</keyword>
<feature type="region of interest" description="Disordered" evidence="5">
    <location>
        <begin position="248"/>
        <end position="281"/>
    </location>
</feature>
<gene>
    <name evidence="6" type="ORF">GUJ93_ZPchr0001g32097</name>
</gene>
<dbReference type="Pfam" id="PF07719">
    <property type="entry name" value="TPR_2"/>
    <property type="match status" value="1"/>
</dbReference>
<accession>A0A8J5R7Q3</accession>
<organism evidence="6 7">
    <name type="scientific">Zizania palustris</name>
    <name type="common">Northern wild rice</name>
    <dbReference type="NCBI Taxonomy" id="103762"/>
    <lineage>
        <taxon>Eukaryota</taxon>
        <taxon>Viridiplantae</taxon>
        <taxon>Streptophyta</taxon>
        <taxon>Embryophyta</taxon>
        <taxon>Tracheophyta</taxon>
        <taxon>Spermatophyta</taxon>
        <taxon>Magnoliopsida</taxon>
        <taxon>Liliopsida</taxon>
        <taxon>Poales</taxon>
        <taxon>Poaceae</taxon>
        <taxon>BOP clade</taxon>
        <taxon>Oryzoideae</taxon>
        <taxon>Oryzeae</taxon>
        <taxon>Zizaniinae</taxon>
        <taxon>Zizania</taxon>
    </lineage>
</organism>
<evidence type="ECO:0000313" key="6">
    <source>
        <dbReference type="EMBL" id="KAG8053300.1"/>
    </source>
</evidence>
<dbReference type="SMART" id="SM00028">
    <property type="entry name" value="TPR"/>
    <property type="match status" value="3"/>
</dbReference>
<dbReference type="PROSITE" id="PS50005">
    <property type="entry name" value="TPR"/>
    <property type="match status" value="1"/>
</dbReference>
<reference evidence="6" key="2">
    <citation type="submission" date="2021-02" db="EMBL/GenBank/DDBJ databases">
        <authorList>
            <person name="Kimball J.A."/>
            <person name="Haas M.W."/>
            <person name="Macchietto M."/>
            <person name="Kono T."/>
            <person name="Duquette J."/>
            <person name="Shao M."/>
        </authorList>
    </citation>
    <scope>NUCLEOTIDE SEQUENCE</scope>
    <source>
        <tissue evidence="6">Fresh leaf tissue</tissue>
    </source>
</reference>
<feature type="repeat" description="TPR" evidence="4">
    <location>
        <begin position="197"/>
        <end position="230"/>
    </location>
</feature>
<evidence type="ECO:0000256" key="3">
    <source>
        <dbReference type="PROSITE-ProRule" id="PRU00023"/>
    </source>
</evidence>
<protein>
    <submittedName>
        <fullName evidence="6">Uncharacterized protein</fullName>
    </submittedName>
</protein>
<dbReference type="InterPro" id="IPR013105">
    <property type="entry name" value="TPR_2"/>
</dbReference>
<dbReference type="EMBL" id="JAAALK010000288">
    <property type="protein sequence ID" value="KAG8053300.1"/>
    <property type="molecule type" value="Genomic_DNA"/>
</dbReference>
<dbReference type="AlphaFoldDB" id="A0A8J5R7Q3"/>
<dbReference type="SMART" id="SM00248">
    <property type="entry name" value="ANK"/>
    <property type="match status" value="2"/>
</dbReference>
<evidence type="ECO:0000256" key="2">
    <source>
        <dbReference type="ARBA" id="ARBA00022803"/>
    </source>
</evidence>
<dbReference type="PROSITE" id="PS50088">
    <property type="entry name" value="ANK_REPEAT"/>
    <property type="match status" value="1"/>
</dbReference>
<name>A0A8J5R7Q3_ZIZPA</name>
<keyword evidence="2 4" id="KW-0802">TPR repeat</keyword>
<dbReference type="Proteomes" id="UP000729402">
    <property type="component" value="Unassembled WGS sequence"/>
</dbReference>
<dbReference type="Pfam" id="PF12796">
    <property type="entry name" value="Ank_2"/>
    <property type="match status" value="1"/>
</dbReference>
<dbReference type="InterPro" id="IPR019734">
    <property type="entry name" value="TPR_rpt"/>
</dbReference>
<dbReference type="PANTHER" id="PTHR46224">
    <property type="entry name" value="ANKYRIN REPEAT FAMILY PROTEIN"/>
    <property type="match status" value="1"/>
</dbReference>
<dbReference type="OrthoDB" id="412869at2759"/>
<dbReference type="InterPro" id="IPR051616">
    <property type="entry name" value="Cul2-RING_E3_ligase_SR"/>
</dbReference>
<keyword evidence="7" id="KW-1185">Reference proteome</keyword>
<reference evidence="6" key="1">
    <citation type="journal article" date="2021" name="bioRxiv">
        <title>Whole Genome Assembly and Annotation of Northern Wild Rice, Zizania palustris L., Supports a Whole Genome Duplication in the Zizania Genus.</title>
        <authorList>
            <person name="Haas M."/>
            <person name="Kono T."/>
            <person name="Macchietto M."/>
            <person name="Millas R."/>
            <person name="McGilp L."/>
            <person name="Shao M."/>
            <person name="Duquette J."/>
            <person name="Hirsch C.N."/>
            <person name="Kimball J."/>
        </authorList>
    </citation>
    <scope>NUCLEOTIDE SEQUENCE</scope>
    <source>
        <tissue evidence="6">Fresh leaf tissue</tissue>
    </source>
</reference>
<sequence length="281" mass="30626">MVSVLLDHGADPNKIANCVFTPLVSSLLGGSLECMKLIIQAGANVNGAGFNGATPLLLACSRPGNIGFINCLLESGANPNIPDEEVVEVLLLSTHRAPTFPDWSVGGIIGYVNSAAYKEWARNASCKRKDDLKLQGNSAFNSKNYDAAILLYSLAMKFDNTDPMLYSNRSVCWLHLGIGDEALSDAQMCSKIQPEWAKGYFRQGMAFFLLQDYAGASEVLHRALKLDPRNVAIAKSLQDVLEAMNPRKEESSAAFGRQKKRNRRSRAGDGHTQKGMNTLRS</sequence>
<evidence type="ECO:0000256" key="4">
    <source>
        <dbReference type="PROSITE-ProRule" id="PRU00339"/>
    </source>
</evidence>
<evidence type="ECO:0000256" key="1">
    <source>
        <dbReference type="ARBA" id="ARBA00022737"/>
    </source>
</evidence>
<proteinExistence type="predicted"/>
<dbReference type="InterPro" id="IPR002110">
    <property type="entry name" value="Ankyrin_rpt"/>
</dbReference>
<dbReference type="PANTHER" id="PTHR46224:SF34">
    <property type="entry name" value="OS01G0171100 PROTEIN"/>
    <property type="match status" value="1"/>
</dbReference>
<feature type="repeat" description="ANK" evidence="3">
    <location>
        <begin position="51"/>
        <end position="84"/>
    </location>
</feature>